<feature type="domain" description="Glucose-methanol-choline oxidoreductase C-terminal" evidence="7">
    <location>
        <begin position="424"/>
        <end position="521"/>
    </location>
</feature>
<evidence type="ECO:0000256" key="5">
    <source>
        <dbReference type="ARBA" id="ARBA00023002"/>
    </source>
</evidence>
<keyword evidence="5" id="KW-0560">Oxidoreductase</keyword>
<dbReference type="Proteomes" id="UP001628281">
    <property type="component" value="Unassembled WGS sequence"/>
</dbReference>
<dbReference type="InterPro" id="IPR036188">
    <property type="entry name" value="FAD/NAD-bd_sf"/>
</dbReference>
<evidence type="ECO:0000313" key="8">
    <source>
        <dbReference type="EMBL" id="MFL7904486.1"/>
    </source>
</evidence>
<dbReference type="EMBL" id="JBJLSN010000050">
    <property type="protein sequence ID" value="MFL7904486.1"/>
    <property type="molecule type" value="Genomic_DNA"/>
</dbReference>
<dbReference type="RefSeq" id="WP_407825356.1">
    <property type="nucleotide sequence ID" value="NZ_JBJLSN010000050.1"/>
</dbReference>
<comment type="cofactor">
    <cofactor evidence="1">
        <name>FAD</name>
        <dbReference type="ChEBI" id="CHEBI:57692"/>
    </cofactor>
</comment>
<evidence type="ECO:0000313" key="9">
    <source>
        <dbReference type="Proteomes" id="UP001628281"/>
    </source>
</evidence>
<accession>A0ABW8VDP3</accession>
<comment type="caution">
    <text evidence="8">The sequence shown here is derived from an EMBL/GenBank/DDBJ whole genome shotgun (WGS) entry which is preliminary data.</text>
</comment>
<dbReference type="Gene3D" id="3.50.50.60">
    <property type="entry name" value="FAD/NAD(P)-binding domain"/>
    <property type="match status" value="2"/>
</dbReference>
<keyword evidence="3" id="KW-0285">Flavoprotein</keyword>
<comment type="similarity">
    <text evidence="2">Belongs to the GMC oxidoreductase family.</text>
</comment>
<evidence type="ECO:0000259" key="6">
    <source>
        <dbReference type="Pfam" id="PF00732"/>
    </source>
</evidence>
<dbReference type="PANTHER" id="PTHR42784">
    <property type="entry name" value="PYRANOSE 2-OXIDASE"/>
    <property type="match status" value="1"/>
</dbReference>
<organism evidence="8 9">
    <name type="scientific">Azospirillum argentinense</name>
    <dbReference type="NCBI Taxonomy" id="2970906"/>
    <lineage>
        <taxon>Bacteria</taxon>
        <taxon>Pseudomonadati</taxon>
        <taxon>Pseudomonadota</taxon>
        <taxon>Alphaproteobacteria</taxon>
        <taxon>Rhodospirillales</taxon>
        <taxon>Azospirillaceae</taxon>
        <taxon>Azospirillum</taxon>
    </lineage>
</organism>
<dbReference type="InterPro" id="IPR051473">
    <property type="entry name" value="P2Ox-like"/>
</dbReference>
<gene>
    <name evidence="8" type="ORF">ACJ41P_25385</name>
</gene>
<evidence type="ECO:0000259" key="7">
    <source>
        <dbReference type="Pfam" id="PF05199"/>
    </source>
</evidence>
<dbReference type="PANTHER" id="PTHR42784:SF1">
    <property type="entry name" value="PYRANOSE 2-OXIDASE"/>
    <property type="match status" value="1"/>
</dbReference>
<proteinExistence type="inferred from homology"/>
<dbReference type="Pfam" id="PF05199">
    <property type="entry name" value="GMC_oxred_C"/>
    <property type="match status" value="1"/>
</dbReference>
<evidence type="ECO:0000256" key="1">
    <source>
        <dbReference type="ARBA" id="ARBA00001974"/>
    </source>
</evidence>
<keyword evidence="9" id="KW-1185">Reference proteome</keyword>
<feature type="domain" description="Glucose-methanol-choline oxidoreductase N-terminal" evidence="6">
    <location>
        <begin position="200"/>
        <end position="319"/>
    </location>
</feature>
<reference evidence="8 9" key="1">
    <citation type="submission" date="2024-11" db="EMBL/GenBank/DDBJ databases">
        <title>Draft genome sequences of two bacteria associated to sugarcane roots in Colombia.</title>
        <authorList>
            <person name="Pardo-Diaz S."/>
            <person name="Masmela-Mendoza J."/>
            <person name="Delgadillo-Duran P."/>
            <person name="Bautista E.J."/>
            <person name="Rojas-Tapias D.F."/>
        </authorList>
    </citation>
    <scope>NUCLEOTIDE SEQUENCE [LARGE SCALE GENOMIC DNA]</scope>
    <source>
        <strain evidence="8 9">Ap18</strain>
    </source>
</reference>
<sequence length="535" mass="59003">MSAVGTLIIGSGVAATALTQTLLEADPNASILILEAGGRVKTKDFALWQDYLLTRNLPYRTCEDLSYPAPEKRGENALAGGSLPVNLDGARLIAYGGSTLHWGGWSFRLKPEDFELRSHTGKGADWPYGYDVLEPYYGAAEHHLAVSGDSTDRTVWRSRDYPFPHFPLTREDKLLADAMDTLGICYGAMPIARRGLSKTPSRHAPCQTTGTCKYCPFGARYVASNYLDDLRAWNDYPNFDVRLNAVVETIDLADRRRAASVTYVDRLSRQSVTIEAERVVVAAGAIESAKLLQRSISAHWPKGIGNDDGHVGAYLVTHPFLTFRGKRKSNELKLQPEMDFPTLVSRHFDSRQEQAKGKFIIINPATTANIDLVGKMRQGASRQDINDYVSGPLAMEINVMVEVFGEKANGVSNLEGRRNRFDMVETSVRYANPCWNTREAEIRAEIEKIWRAMDAEPTPDLSVSWRADHASGTTRMSRDPKDGVVDADLKIHGMDNLYVVSNGCFPALGAVNPTLTLTALALKLGDHLIQAGGVR</sequence>
<evidence type="ECO:0000256" key="3">
    <source>
        <dbReference type="ARBA" id="ARBA00022630"/>
    </source>
</evidence>
<keyword evidence="4" id="KW-0274">FAD</keyword>
<dbReference type="InterPro" id="IPR000172">
    <property type="entry name" value="GMC_OxRdtase_N"/>
</dbReference>
<evidence type="ECO:0000256" key="2">
    <source>
        <dbReference type="ARBA" id="ARBA00010790"/>
    </source>
</evidence>
<name>A0ABW8VDP3_9PROT</name>
<evidence type="ECO:0000256" key="4">
    <source>
        <dbReference type="ARBA" id="ARBA00022827"/>
    </source>
</evidence>
<protein>
    <submittedName>
        <fullName evidence="8">GMC oxidoreductase</fullName>
    </submittedName>
</protein>
<dbReference type="SUPFAM" id="SSF51905">
    <property type="entry name" value="FAD/NAD(P)-binding domain"/>
    <property type="match status" value="1"/>
</dbReference>
<dbReference type="InterPro" id="IPR007867">
    <property type="entry name" value="GMC_OxRtase_C"/>
</dbReference>
<dbReference type="Pfam" id="PF00732">
    <property type="entry name" value="GMC_oxred_N"/>
    <property type="match status" value="1"/>
</dbReference>